<comment type="caution">
    <text evidence="3">The sequence shown here is derived from an EMBL/GenBank/DDBJ whole genome shotgun (WGS) entry which is preliminary data.</text>
</comment>
<feature type="region of interest" description="Disordered" evidence="1">
    <location>
        <begin position="1105"/>
        <end position="1125"/>
    </location>
</feature>
<reference evidence="3 4" key="1">
    <citation type="submission" date="2018-05" db="EMBL/GenBank/DDBJ databases">
        <title>Genomic Encyclopedia of Archaeal and Bacterial Type Strains, Phase II (KMG-II): from individual species to whole genera.</title>
        <authorList>
            <person name="Goeker M."/>
        </authorList>
    </citation>
    <scope>NUCLEOTIDE SEQUENCE [LARGE SCALE GENOMIC DNA]</scope>
    <source>
        <strain evidence="3 4">DSM 22214</strain>
    </source>
</reference>
<accession>A0A316DYK0</accession>
<evidence type="ECO:0000259" key="2">
    <source>
        <dbReference type="Pfam" id="PF01345"/>
    </source>
</evidence>
<evidence type="ECO:0000256" key="1">
    <source>
        <dbReference type="SAM" id="MobiDB-lite"/>
    </source>
</evidence>
<sequence length="1509" mass="160776">NACLATTTVTLTEPNTLTLSATPTNLTCKTNASGQIALTASGGTTAYSYSTDGTNFQSSNTFTSLSAGAYTLTVKDANACLATTTVTLTEPNTLTLSATPTNLTCKTNASGQIALTATGGTTAYTYSIDGTNFQSSNTFTGLSAGAYTLTVKDANACLATTTVTLTEPAVLTISATPTNLTCKTNASGQIALTATGGTSAYTYSKDGTNFQSSNTFTGLSAGAYTLTVKDANACLATTTVTLTESNTLTLSANQVNLTCKSNASGQITLTASGGTTAYSYSIDGTNFQASNTFTGLSAGAYTLTVKDANACLATTTVTLTEPNTLTLSASQVNLTCKANNSGKITLTASGGTSAYSYSIDGTNFQSSNSFTGLSAGAYTLTVKDANACLATTTVTLTEPNTLTLSATPTNLTCKTNASGQIALTATGGTTAYTYSIDGTNFQTSNSFTGLSAGNYTLTVKDANVCLATTTVTLTEPNTLTLSANQVNLTCKGNNSGQIALTATGGTTAYSYSIDGTNFQSSNTFTGLSAGAYTLTVKDANACLATTTVILTEPAVLGLSETHTNLTCKANNSGQIALTATGGTTAYTYSIDGTNFQSSNTFTGLSAGNYTLTVKDANVCLATTTVTLTEPAVLGLSETHTNLTCKANNSGQIALTATGGTTAYTYSIDGTNFQSGNTFTGLSAGAYTLTVKDANACLATTTAIIADGKNVLAPSVSGDISVCLGSSLSLSNITFDNTNKLLWYANNVLISAPLANVIGKMTYTVSQLSPEGCESAKTSVNIIVSDCTPAVFDLALRKTIADTNRTYKPNDIITFNVTIFNQGDVKAYNIDVIDYIPQGLSFISNNSKWTQSDGNAINRIDSLSAKDSLNLKISLRVNADAQNGNLLNKAEIFGADLDKSGKIHVTSDIDSRFDKNPNNDIGGKENSPTDNVIWGDGDGRYDVVRGIDPKHDEDDEDPAQITVFDSGCFDLALRKQLISSPVTAMYLPNDSLRFEITVFNQCKTQKAYNIDVVDYLPKETTLVKTTTINQRWISSIDTLFSINKTIISIDTNAVTRIDSLAGGDSTKFEITLKVKPNTLPGAYVNKAEIFKTSLDKAGKYIVTNDRDSRFDKNPNNDIGGKENSPSDDVILGDGDGKYDVVGGIDPKHDEDDEDPAMFVIGSIDCLVASVDSVQGNKWFNLYDKYGRLYASVNPNGQNLGKVTLQIRHYGNGASKIPVTSFGTQLMSRYYDIKSSLKDSFDVAVSVRTYYLNTELNDYKKATNLPLLTINDFNIVHYEGVRENCGFEDNDNFTSGRSEVLYKNIIGQTFTNESFYLQFNLTHFSELGATANKYATTLVYDVNKRDEKSAIVNWKTDVEIRSNYYIVERSNDCVHFEEIGRVTAVGTGNAYEFVDHFPMGGINCYRIIYVDKDGTRKVFDPKQVEFDNLIQCSVFPNPLVSFPDFDLYFKNIEAKEIKIYNVLGQNISFDYSIKETGLYKISTMTPLHHTGIVVIYDDKGNRCVVKVASKY</sequence>
<dbReference type="OrthoDB" id="7794186at2"/>
<dbReference type="Proteomes" id="UP000245489">
    <property type="component" value="Unassembled WGS sequence"/>
</dbReference>
<gene>
    <name evidence="3" type="ORF">LV89_03629</name>
</gene>
<dbReference type="InterPro" id="IPR025667">
    <property type="entry name" value="SprB_repeat"/>
</dbReference>
<feature type="domain" description="DUF11" evidence="2">
    <location>
        <begin position="792"/>
        <end position="897"/>
    </location>
</feature>
<evidence type="ECO:0000313" key="4">
    <source>
        <dbReference type="Proteomes" id="UP000245489"/>
    </source>
</evidence>
<feature type="domain" description="DUF11" evidence="2">
    <location>
        <begin position="982"/>
        <end position="1094"/>
    </location>
</feature>
<name>A0A316DYK0_9BACT</name>
<protein>
    <submittedName>
        <fullName evidence="3">Putative repeat protein (TIGR01451 family)</fullName>
    </submittedName>
</protein>
<dbReference type="Pfam" id="PF01345">
    <property type="entry name" value="DUF11"/>
    <property type="match status" value="2"/>
</dbReference>
<dbReference type="InterPro" id="IPR001434">
    <property type="entry name" value="OmcB-like_DUF11"/>
</dbReference>
<dbReference type="NCBIfam" id="TIGR01451">
    <property type="entry name" value="B_ant_repeat"/>
    <property type="match status" value="1"/>
</dbReference>
<evidence type="ECO:0000313" key="3">
    <source>
        <dbReference type="EMBL" id="PWK21603.1"/>
    </source>
</evidence>
<dbReference type="InterPro" id="IPR047589">
    <property type="entry name" value="DUF11_rpt"/>
</dbReference>
<dbReference type="EMBL" id="QGGO01000023">
    <property type="protein sequence ID" value="PWK21603.1"/>
    <property type="molecule type" value="Genomic_DNA"/>
</dbReference>
<keyword evidence="4" id="KW-1185">Reference proteome</keyword>
<feature type="non-terminal residue" evidence="3">
    <location>
        <position position="1"/>
    </location>
</feature>
<proteinExistence type="predicted"/>
<dbReference type="Pfam" id="PF13573">
    <property type="entry name" value="SprB"/>
    <property type="match status" value="9"/>
</dbReference>
<organism evidence="3 4">
    <name type="scientific">Arcicella aurantiaca</name>
    <dbReference type="NCBI Taxonomy" id="591202"/>
    <lineage>
        <taxon>Bacteria</taxon>
        <taxon>Pseudomonadati</taxon>
        <taxon>Bacteroidota</taxon>
        <taxon>Cytophagia</taxon>
        <taxon>Cytophagales</taxon>
        <taxon>Flectobacillaceae</taxon>
        <taxon>Arcicella</taxon>
    </lineage>
</organism>